<dbReference type="AlphaFoldDB" id="A0A271IZA4"/>
<dbReference type="InterPro" id="IPR001296">
    <property type="entry name" value="Glyco_trans_1"/>
</dbReference>
<dbReference type="Pfam" id="PF00534">
    <property type="entry name" value="Glycos_transf_1"/>
    <property type="match status" value="1"/>
</dbReference>
<protein>
    <recommendedName>
        <fullName evidence="1">Glycosyl transferase family 1 domain-containing protein</fullName>
    </recommendedName>
</protein>
<accession>A0A271IZA4</accession>
<gene>
    <name evidence="2" type="ORF">BSZ37_08855</name>
</gene>
<name>A0A271IZA4_9BACT</name>
<comment type="caution">
    <text evidence="2">The sequence shown here is derived from an EMBL/GenBank/DDBJ whole genome shotgun (WGS) entry which is preliminary data.</text>
</comment>
<sequence length="402" mass="42739">MTATSLVFEPNVGAHQAEYLLWVARAWERARPAGRRLVIGAPAELAARRPELRATADRAGIELDLAAASEPRGSSLSTLTALDRWTPLADAVARHDAQRVVVQILDHYLAPLAARRPLPGVARLGGILFRPSLHYSEIGSPPESLGEQVRQRLKTALTRHALRHPLLTDVLSLDPSAVPALSRGTRARVRPLLDPAPPEVPSEGREAVRARYGVEPGRQLVAFAGALDDRKGITRGLRALAALRPDVAARTAAVLAGRVAVSDRGEFDRAITEAEAAGVQVVLHDAYLSPEALAALVDAADGLALPYDRHVGSSGFLVRAAASRTPVVSQAYGWMGHAVRTHGLGHTADPTDAAAFARALEHALEVPRSDSDLADADAFVRPHTVDAFTAPILDVLAGPTRV</sequence>
<reference evidence="2 3" key="1">
    <citation type="submission" date="2016-11" db="EMBL/GenBank/DDBJ databases">
        <title>Study of marine rhodopsin-containing bacteria.</title>
        <authorList>
            <person name="Yoshizawa S."/>
            <person name="Kumagai Y."/>
            <person name="Kogure K."/>
        </authorList>
    </citation>
    <scope>NUCLEOTIDE SEQUENCE [LARGE SCALE GENOMIC DNA]</scope>
    <source>
        <strain evidence="2 3">SAORIC-28</strain>
    </source>
</reference>
<dbReference type="RefSeq" id="WP_179299539.1">
    <property type="nucleotide sequence ID" value="NZ_MQWD01000001.1"/>
</dbReference>
<dbReference type="PANTHER" id="PTHR12526">
    <property type="entry name" value="GLYCOSYLTRANSFERASE"/>
    <property type="match status" value="1"/>
</dbReference>
<evidence type="ECO:0000313" key="2">
    <source>
        <dbReference type="EMBL" id="PAP76542.1"/>
    </source>
</evidence>
<proteinExistence type="predicted"/>
<feature type="domain" description="Glycosyl transferase family 1" evidence="1">
    <location>
        <begin position="206"/>
        <end position="373"/>
    </location>
</feature>
<dbReference type="Proteomes" id="UP000216339">
    <property type="component" value="Unassembled WGS sequence"/>
</dbReference>
<dbReference type="GO" id="GO:0016757">
    <property type="term" value="F:glycosyltransferase activity"/>
    <property type="evidence" value="ECO:0007669"/>
    <property type="project" value="InterPro"/>
</dbReference>
<keyword evidence="3" id="KW-1185">Reference proteome</keyword>
<evidence type="ECO:0000259" key="1">
    <source>
        <dbReference type="Pfam" id="PF00534"/>
    </source>
</evidence>
<organism evidence="2 3">
    <name type="scientific">Rubrivirga marina</name>
    <dbReference type="NCBI Taxonomy" id="1196024"/>
    <lineage>
        <taxon>Bacteria</taxon>
        <taxon>Pseudomonadati</taxon>
        <taxon>Rhodothermota</taxon>
        <taxon>Rhodothermia</taxon>
        <taxon>Rhodothermales</taxon>
        <taxon>Rubricoccaceae</taxon>
        <taxon>Rubrivirga</taxon>
    </lineage>
</organism>
<dbReference type="SUPFAM" id="SSF53756">
    <property type="entry name" value="UDP-Glycosyltransferase/glycogen phosphorylase"/>
    <property type="match status" value="1"/>
</dbReference>
<dbReference type="Gene3D" id="3.40.50.2000">
    <property type="entry name" value="Glycogen Phosphorylase B"/>
    <property type="match status" value="1"/>
</dbReference>
<evidence type="ECO:0000313" key="3">
    <source>
        <dbReference type="Proteomes" id="UP000216339"/>
    </source>
</evidence>
<dbReference type="EMBL" id="MQWD01000001">
    <property type="protein sequence ID" value="PAP76542.1"/>
    <property type="molecule type" value="Genomic_DNA"/>
</dbReference>